<evidence type="ECO:0000256" key="2">
    <source>
        <dbReference type="SAM" id="SignalP"/>
    </source>
</evidence>
<accession>A0A964FM03</accession>
<sequence length="508" mass="57080">MKIIKFCLLLFCLTYLVSCGQVSTGNSSIGNNTKSFNVTNGNLAETPTPKIIKELDRQLEKYTPKVKIVSPQKEQIFDRATISIQLEVEDLTLFNDDKLKLGNHLNLILDNEPSKLIYDLTQPVVLENLTPGTHTIRVFACRPWGESFKNDGAYDLRTFSILTETNDNRPDRNLPLLTYNSPTGTYSAEPFLLDFYLTNAPLHSVAQSDPNLEDWKIKATVNGDSFFIENWQPFYLKGLNEGANWIQLELINEEGNNIENAFNNTVRVINYDPRQTDTLGKLVTDKISLTEAQSIVEQNYYIQPVGMPEIIEPTVEIEEPKSIESDAVEKTIEPIEEASIEDKTEIEMTKVESKKTMSEPGSAKANSVFEEEQQKNSNLTENKNTEEVSSNELLKQTVTIPAPATEEAEEVTKTDRDKLAEKMAAVESKEIITINQKNSDSAKPLATIEITQSESVENSGDKIAITVPQIDSNSVPEMENATPTWWKNILVSLRQKLESLVELLPNKV</sequence>
<dbReference type="AlphaFoldDB" id="A0A964FM03"/>
<feature type="compositionally biased region" description="Polar residues" evidence="1">
    <location>
        <begin position="375"/>
        <end position="396"/>
    </location>
</feature>
<organism evidence="3 4">
    <name type="scientific">Waterburya agarophytonicola KI4</name>
    <dbReference type="NCBI Taxonomy" id="2874699"/>
    <lineage>
        <taxon>Bacteria</taxon>
        <taxon>Bacillati</taxon>
        <taxon>Cyanobacteriota</taxon>
        <taxon>Cyanophyceae</taxon>
        <taxon>Pleurocapsales</taxon>
        <taxon>Hyellaceae</taxon>
        <taxon>Waterburya</taxon>
        <taxon>Waterburya agarophytonicola</taxon>
    </lineage>
</organism>
<feature type="signal peptide" evidence="2">
    <location>
        <begin position="1"/>
        <end position="20"/>
    </location>
</feature>
<feature type="region of interest" description="Disordered" evidence="1">
    <location>
        <begin position="351"/>
        <end position="417"/>
    </location>
</feature>
<evidence type="ECO:0000313" key="3">
    <source>
        <dbReference type="EMBL" id="MCC0179668.1"/>
    </source>
</evidence>
<evidence type="ECO:0008006" key="5">
    <source>
        <dbReference type="Google" id="ProtNLM"/>
    </source>
</evidence>
<name>A0A964FM03_9CYAN</name>
<dbReference type="EMBL" id="JADWDC010000101">
    <property type="protein sequence ID" value="MCC0179668.1"/>
    <property type="molecule type" value="Genomic_DNA"/>
</dbReference>
<proteinExistence type="predicted"/>
<gene>
    <name evidence="3" type="ORF">I4641_22205</name>
</gene>
<reference evidence="3" key="1">
    <citation type="journal article" date="2021" name="Antonie Van Leeuwenhoek">
        <title>Draft genome and description of Waterburya agarophytonicola gen. nov. sp. nov. (Pleurocapsales, Cyanobacteria): a seaweed symbiont.</title>
        <authorList>
            <person name="Bonthond G."/>
            <person name="Shalygin S."/>
            <person name="Bayer T."/>
            <person name="Weinberger F."/>
        </authorList>
    </citation>
    <scope>NUCLEOTIDE SEQUENCE</scope>
    <source>
        <strain evidence="3">KI4</strain>
    </source>
</reference>
<dbReference type="Proteomes" id="UP000729733">
    <property type="component" value="Unassembled WGS sequence"/>
</dbReference>
<evidence type="ECO:0000256" key="1">
    <source>
        <dbReference type="SAM" id="MobiDB-lite"/>
    </source>
</evidence>
<keyword evidence="4" id="KW-1185">Reference proteome</keyword>
<keyword evidence="2" id="KW-0732">Signal</keyword>
<comment type="caution">
    <text evidence="3">The sequence shown here is derived from an EMBL/GenBank/DDBJ whole genome shotgun (WGS) entry which is preliminary data.</text>
</comment>
<dbReference type="RefSeq" id="WP_229642765.1">
    <property type="nucleotide sequence ID" value="NZ_JADWDC010000101.1"/>
</dbReference>
<protein>
    <recommendedName>
        <fullName evidence="5">FHA domain containing protein</fullName>
    </recommendedName>
</protein>
<evidence type="ECO:0000313" key="4">
    <source>
        <dbReference type="Proteomes" id="UP000729733"/>
    </source>
</evidence>
<feature type="chain" id="PRO_5036871711" description="FHA domain containing protein" evidence="2">
    <location>
        <begin position="21"/>
        <end position="508"/>
    </location>
</feature>